<evidence type="ECO:0000256" key="13">
    <source>
        <dbReference type="ARBA" id="ARBA00023288"/>
    </source>
</evidence>
<evidence type="ECO:0000256" key="10">
    <source>
        <dbReference type="ARBA" id="ARBA00023026"/>
    </source>
</evidence>
<dbReference type="SUPFAM" id="SSF51445">
    <property type="entry name" value="(Trans)glycosidases"/>
    <property type="match status" value="1"/>
</dbReference>
<dbReference type="PROSITE" id="PS51910">
    <property type="entry name" value="GH18_2"/>
    <property type="match status" value="1"/>
</dbReference>
<comment type="catalytic activity">
    <reaction evidence="1">
        <text>Random endo-hydrolysis of N-acetyl-beta-D-glucosaminide (1-&gt;4)-beta-linkages in chitin and chitodextrins.</text>
        <dbReference type="EC" id="3.2.1.14"/>
    </reaction>
</comment>
<evidence type="ECO:0000313" key="21">
    <source>
        <dbReference type="Proteomes" id="UP001175261"/>
    </source>
</evidence>
<dbReference type="PANTHER" id="PTHR45708:SF47">
    <property type="entry name" value="ENDOCHITINASE A"/>
    <property type="match status" value="1"/>
</dbReference>
<dbReference type="InterPro" id="IPR001579">
    <property type="entry name" value="Glyco_hydro_18_chit_AS"/>
</dbReference>
<dbReference type="PROSITE" id="PS01095">
    <property type="entry name" value="GH18_1"/>
    <property type="match status" value="1"/>
</dbReference>
<evidence type="ECO:0000256" key="9">
    <source>
        <dbReference type="ARBA" id="ARBA00023024"/>
    </source>
</evidence>
<keyword evidence="9" id="KW-0146">Chitin degradation</keyword>
<evidence type="ECO:0000256" key="8">
    <source>
        <dbReference type="ARBA" id="ARBA00022801"/>
    </source>
</evidence>
<evidence type="ECO:0000256" key="5">
    <source>
        <dbReference type="ARBA" id="ARBA00022475"/>
    </source>
</evidence>
<dbReference type="EMBL" id="JAPDFR010000003">
    <property type="protein sequence ID" value="KAK0387899.1"/>
    <property type="molecule type" value="Genomic_DNA"/>
</dbReference>
<feature type="domain" description="GH18" evidence="19">
    <location>
        <begin position="4"/>
        <end position="308"/>
    </location>
</feature>
<comment type="similarity">
    <text evidence="17">Belongs to the glycosyl hydrolase 18 family.</text>
</comment>
<sequence>MSVGVLNGYWGQHGVPGVERLANHCDSGIEYVTLGFVNKSPENDESGYPGTNFAAHCWAETYSNEDGVSSSLLSHCPTIQEDIPYCQERGVKVLLSIGGHYNDGDNNYAVTGRDNGVEFAEFLYKAFGPFQEDYDGPRPFDVIGSDVHTSVDGFDFDIEAELDNRGYIAMVETLRELDSSLYISAAPQCPTGDDYFYLRDLIDEAEFDALFIQFYNNPQCELYSDNGINYFSWLDVITNSQKSQNAKLFFGLPASMSAAGSGYVQPGDITALVCAARDLPSWGGVSLWDLGRGAENIVSANRNYIDVVQDALLGIGCPAEPEVTTTATPTPTLAPTSTPGNGTITTRPPPTTTGPSMTTSTVTATTVYTVTCPEEKPCPGGYVTTKVVDLYTTVCPVGWKPTITGNPHLPKPTGPAGGEKPHGEKPHGEKPHGEQPHGEKPHGEKPNGEKPQGDKPHDGKPEGEVPGKPEDDKPHGDDSYDKTTTIAVPPPTHVVTPKPGGPTETPVTAGASNLAVGLSGLLVIAAVQVLTL</sequence>
<keyword evidence="10" id="KW-0843">Virulence</keyword>
<comment type="caution">
    <text evidence="20">The sequence shown here is derived from an EMBL/GenBank/DDBJ whole genome shotgun (WGS) entry which is preliminary data.</text>
</comment>
<dbReference type="GO" id="GO:0098552">
    <property type="term" value="C:side of membrane"/>
    <property type="evidence" value="ECO:0007669"/>
    <property type="project" value="UniProtKB-KW"/>
</dbReference>
<accession>A0AA39GJ47</accession>
<keyword evidence="12" id="KW-0119">Carbohydrate metabolism</keyword>
<dbReference type="GO" id="GO:0006032">
    <property type="term" value="P:chitin catabolic process"/>
    <property type="evidence" value="ECO:0007669"/>
    <property type="project" value="UniProtKB-KW"/>
</dbReference>
<evidence type="ECO:0000256" key="11">
    <source>
        <dbReference type="ARBA" id="ARBA00023136"/>
    </source>
</evidence>
<keyword evidence="11" id="KW-0472">Membrane</keyword>
<evidence type="ECO:0000256" key="1">
    <source>
        <dbReference type="ARBA" id="ARBA00000822"/>
    </source>
</evidence>
<keyword evidence="6" id="KW-0964">Secreted</keyword>
<evidence type="ECO:0000256" key="2">
    <source>
        <dbReference type="ARBA" id="ARBA00004609"/>
    </source>
</evidence>
<dbReference type="InterPro" id="IPR017853">
    <property type="entry name" value="GH"/>
</dbReference>
<evidence type="ECO:0000256" key="14">
    <source>
        <dbReference type="ARBA" id="ARBA00023295"/>
    </source>
</evidence>
<keyword evidence="15" id="KW-0624">Polysaccharide degradation</keyword>
<evidence type="ECO:0000256" key="18">
    <source>
        <dbReference type="SAM" id="MobiDB-lite"/>
    </source>
</evidence>
<keyword evidence="5" id="KW-1003">Cell membrane</keyword>
<evidence type="ECO:0000256" key="3">
    <source>
        <dbReference type="ARBA" id="ARBA00004613"/>
    </source>
</evidence>
<keyword evidence="13" id="KW-0449">Lipoprotein</keyword>
<protein>
    <recommendedName>
        <fullName evidence="4">chitinase</fullName>
        <ecNumber evidence="4">3.2.1.14</ecNumber>
    </recommendedName>
</protein>
<reference evidence="20" key="1">
    <citation type="submission" date="2022-10" db="EMBL/GenBank/DDBJ databases">
        <title>Determination and structural analysis of whole genome sequence of Sarocladium strictum F4-1.</title>
        <authorList>
            <person name="Hu L."/>
            <person name="Jiang Y."/>
        </authorList>
    </citation>
    <scope>NUCLEOTIDE SEQUENCE</scope>
    <source>
        <strain evidence="20">F4-1</strain>
    </source>
</reference>
<feature type="region of interest" description="Disordered" evidence="18">
    <location>
        <begin position="323"/>
        <end position="359"/>
    </location>
</feature>
<feature type="compositionally biased region" description="Low complexity" evidence="18">
    <location>
        <begin position="323"/>
        <end position="346"/>
    </location>
</feature>
<comment type="subcellular location">
    <subcellularLocation>
        <location evidence="2">Cell membrane</location>
        <topology evidence="2">Lipid-anchor</topology>
        <topology evidence="2">GPI-anchor</topology>
    </subcellularLocation>
    <subcellularLocation>
        <location evidence="3">Secreted</location>
    </subcellularLocation>
</comment>
<dbReference type="Pfam" id="PF00704">
    <property type="entry name" value="Glyco_hydro_18"/>
    <property type="match status" value="1"/>
</dbReference>
<keyword evidence="7" id="KW-0336">GPI-anchor</keyword>
<keyword evidence="14 16" id="KW-0326">Glycosidase</keyword>
<evidence type="ECO:0000259" key="19">
    <source>
        <dbReference type="PROSITE" id="PS51910"/>
    </source>
</evidence>
<dbReference type="PANTHER" id="PTHR45708">
    <property type="entry name" value="ENDOCHITINASE"/>
    <property type="match status" value="1"/>
</dbReference>
<gene>
    <name evidence="20" type="ORF">NLU13_4144</name>
</gene>
<dbReference type="AlphaFoldDB" id="A0AA39GJ47"/>
<dbReference type="Proteomes" id="UP001175261">
    <property type="component" value="Unassembled WGS sequence"/>
</dbReference>
<dbReference type="Gene3D" id="3.20.20.80">
    <property type="entry name" value="Glycosidases"/>
    <property type="match status" value="1"/>
</dbReference>
<keyword evidence="8 16" id="KW-0378">Hydrolase</keyword>
<feature type="region of interest" description="Disordered" evidence="18">
    <location>
        <begin position="400"/>
        <end position="506"/>
    </location>
</feature>
<evidence type="ECO:0000256" key="15">
    <source>
        <dbReference type="ARBA" id="ARBA00023326"/>
    </source>
</evidence>
<evidence type="ECO:0000256" key="7">
    <source>
        <dbReference type="ARBA" id="ARBA00022622"/>
    </source>
</evidence>
<keyword evidence="21" id="KW-1185">Reference proteome</keyword>
<dbReference type="EC" id="3.2.1.14" evidence="4"/>
<evidence type="ECO:0000256" key="6">
    <source>
        <dbReference type="ARBA" id="ARBA00022525"/>
    </source>
</evidence>
<evidence type="ECO:0000256" key="4">
    <source>
        <dbReference type="ARBA" id="ARBA00012729"/>
    </source>
</evidence>
<evidence type="ECO:0000256" key="16">
    <source>
        <dbReference type="RuleBase" id="RU000489"/>
    </source>
</evidence>
<evidence type="ECO:0000256" key="12">
    <source>
        <dbReference type="ARBA" id="ARBA00023277"/>
    </source>
</evidence>
<organism evidence="20 21">
    <name type="scientific">Sarocladium strictum</name>
    <name type="common">Black bundle disease fungus</name>
    <name type="synonym">Acremonium strictum</name>
    <dbReference type="NCBI Taxonomy" id="5046"/>
    <lineage>
        <taxon>Eukaryota</taxon>
        <taxon>Fungi</taxon>
        <taxon>Dikarya</taxon>
        <taxon>Ascomycota</taxon>
        <taxon>Pezizomycotina</taxon>
        <taxon>Sordariomycetes</taxon>
        <taxon>Hypocreomycetidae</taxon>
        <taxon>Hypocreales</taxon>
        <taxon>Sarocladiaceae</taxon>
        <taxon>Sarocladium</taxon>
    </lineage>
</organism>
<proteinExistence type="inferred from homology"/>
<dbReference type="GO" id="GO:0008843">
    <property type="term" value="F:endochitinase activity"/>
    <property type="evidence" value="ECO:0007669"/>
    <property type="project" value="UniProtKB-EC"/>
</dbReference>
<name>A0AA39GJ47_SARSR</name>
<dbReference type="InterPro" id="IPR050542">
    <property type="entry name" value="Glycosyl_Hydrlase18_Chitinase"/>
</dbReference>
<dbReference type="GO" id="GO:0005886">
    <property type="term" value="C:plasma membrane"/>
    <property type="evidence" value="ECO:0007669"/>
    <property type="project" value="UniProtKB-SubCell"/>
</dbReference>
<dbReference type="InterPro" id="IPR001223">
    <property type="entry name" value="Glyco_hydro18_cat"/>
</dbReference>
<evidence type="ECO:0000256" key="17">
    <source>
        <dbReference type="RuleBase" id="RU004453"/>
    </source>
</evidence>
<feature type="compositionally biased region" description="Basic and acidic residues" evidence="18">
    <location>
        <begin position="419"/>
        <end position="481"/>
    </location>
</feature>
<evidence type="ECO:0000313" key="20">
    <source>
        <dbReference type="EMBL" id="KAK0387899.1"/>
    </source>
</evidence>
<dbReference type="GO" id="GO:0005576">
    <property type="term" value="C:extracellular region"/>
    <property type="evidence" value="ECO:0007669"/>
    <property type="project" value="UniProtKB-SubCell"/>
</dbReference>
<dbReference type="GO" id="GO:0000272">
    <property type="term" value="P:polysaccharide catabolic process"/>
    <property type="evidence" value="ECO:0007669"/>
    <property type="project" value="UniProtKB-KW"/>
</dbReference>
<keyword evidence="7" id="KW-0325">Glycoprotein</keyword>
<feature type="compositionally biased region" description="Low complexity" evidence="18">
    <location>
        <begin position="483"/>
        <end position="503"/>
    </location>
</feature>